<evidence type="ECO:0000256" key="1">
    <source>
        <dbReference type="ARBA" id="ARBA00001946"/>
    </source>
</evidence>
<dbReference type="AlphaFoldDB" id="A0A8G1XAB3"/>
<dbReference type="OrthoDB" id="3478423at2"/>
<evidence type="ECO:0000313" key="4">
    <source>
        <dbReference type="EMBL" id="ROR42995.1"/>
    </source>
</evidence>
<dbReference type="InterPro" id="IPR015797">
    <property type="entry name" value="NUDIX_hydrolase-like_dom_sf"/>
</dbReference>
<dbReference type="Gene3D" id="3.90.79.10">
    <property type="entry name" value="Nucleoside Triphosphate Pyrophosphohydrolase"/>
    <property type="match status" value="1"/>
</dbReference>
<organism evidence="4 5">
    <name type="scientific">Kitasatospora cineracea</name>
    <dbReference type="NCBI Taxonomy" id="88074"/>
    <lineage>
        <taxon>Bacteria</taxon>
        <taxon>Bacillati</taxon>
        <taxon>Actinomycetota</taxon>
        <taxon>Actinomycetes</taxon>
        <taxon>Kitasatosporales</taxon>
        <taxon>Streptomycetaceae</taxon>
        <taxon>Kitasatospora</taxon>
    </lineage>
</organism>
<dbReference type="PANTHER" id="PTHR43046:SF14">
    <property type="entry name" value="MUTT_NUDIX FAMILY PROTEIN"/>
    <property type="match status" value="1"/>
</dbReference>
<dbReference type="PROSITE" id="PS00893">
    <property type="entry name" value="NUDIX_BOX"/>
    <property type="match status" value="1"/>
</dbReference>
<evidence type="ECO:0000313" key="5">
    <source>
        <dbReference type="Proteomes" id="UP000267408"/>
    </source>
</evidence>
<feature type="domain" description="Nudix hydrolase" evidence="3">
    <location>
        <begin position="14"/>
        <end position="159"/>
    </location>
</feature>
<dbReference type="InterPro" id="IPR020084">
    <property type="entry name" value="NUDIX_hydrolase_CS"/>
</dbReference>
<comment type="cofactor">
    <cofactor evidence="1">
        <name>Mg(2+)</name>
        <dbReference type="ChEBI" id="CHEBI:18420"/>
    </cofactor>
</comment>
<dbReference type="GO" id="GO:0016787">
    <property type="term" value="F:hydrolase activity"/>
    <property type="evidence" value="ECO:0007669"/>
    <property type="project" value="UniProtKB-KW"/>
</dbReference>
<evidence type="ECO:0000256" key="2">
    <source>
        <dbReference type="ARBA" id="ARBA00022801"/>
    </source>
</evidence>
<dbReference type="RefSeq" id="WP_100837044.1">
    <property type="nucleotide sequence ID" value="NZ_RJVJ01000001.1"/>
</dbReference>
<protein>
    <submittedName>
        <fullName evidence="4">NUDIX domain-containing protein</fullName>
    </submittedName>
</protein>
<dbReference type="SUPFAM" id="SSF55811">
    <property type="entry name" value="Nudix"/>
    <property type="match status" value="1"/>
</dbReference>
<reference evidence="4 5" key="1">
    <citation type="submission" date="2018-11" db="EMBL/GenBank/DDBJ databases">
        <title>Sequencing the genomes of 1000 actinobacteria strains.</title>
        <authorList>
            <person name="Klenk H.-P."/>
        </authorList>
    </citation>
    <scope>NUCLEOTIDE SEQUENCE [LARGE SCALE GENOMIC DNA]</scope>
    <source>
        <strain evidence="4 5">DSM 44780</strain>
    </source>
</reference>
<proteinExistence type="predicted"/>
<dbReference type="InterPro" id="IPR000086">
    <property type="entry name" value="NUDIX_hydrolase_dom"/>
</dbReference>
<evidence type="ECO:0000259" key="3">
    <source>
        <dbReference type="PROSITE" id="PS51462"/>
    </source>
</evidence>
<gene>
    <name evidence="4" type="ORF">EDD39_1130</name>
</gene>
<name>A0A8G1XAB3_9ACTN</name>
<dbReference type="PROSITE" id="PS51462">
    <property type="entry name" value="NUDIX"/>
    <property type="match status" value="1"/>
</dbReference>
<comment type="caution">
    <text evidence="4">The sequence shown here is derived from an EMBL/GenBank/DDBJ whole genome shotgun (WGS) entry which is preliminary data.</text>
</comment>
<dbReference type="Proteomes" id="UP000267408">
    <property type="component" value="Unassembled WGS sequence"/>
</dbReference>
<sequence length="181" mass="20563">MNTTEAQTPQPFSRIKVRVTGLVFCGDDVALLRRDRPDSVHYTTIGGNVQDGEDYRAAVLRELEEELGLSPDLAATEPELIWIADSRISRPGPTPPPRKFHLIYRLHVTPQVRARLATQEYDELPDGTHEVGTIEWHDYRKVDGLPLFPPIGRQIAELATPTAPVRRFELEPITDQNYTWI</sequence>
<keyword evidence="2" id="KW-0378">Hydrolase</keyword>
<dbReference type="EMBL" id="RJVJ01000001">
    <property type="protein sequence ID" value="ROR42995.1"/>
    <property type="molecule type" value="Genomic_DNA"/>
</dbReference>
<accession>A0A8G1XAB3</accession>
<dbReference type="PANTHER" id="PTHR43046">
    <property type="entry name" value="GDP-MANNOSE MANNOSYL HYDROLASE"/>
    <property type="match status" value="1"/>
</dbReference>
<dbReference type="Pfam" id="PF00293">
    <property type="entry name" value="NUDIX"/>
    <property type="match status" value="1"/>
</dbReference>